<accession>D4GHC9</accession>
<dbReference type="HOGENOM" id="CLU_027402_34_0_6"/>
<dbReference type="Gene3D" id="1.10.10.60">
    <property type="entry name" value="Homeodomain-like"/>
    <property type="match status" value="1"/>
</dbReference>
<dbReference type="GO" id="GO:0003677">
    <property type="term" value="F:DNA binding"/>
    <property type="evidence" value="ECO:0007669"/>
    <property type="project" value="InterPro"/>
</dbReference>
<dbReference type="KEGG" id="pam:PANA_0277"/>
<protein>
    <submittedName>
        <fullName evidence="3">LcrS</fullName>
    </submittedName>
</protein>
<dbReference type="PANTHER" id="PTHR33609:SF1">
    <property type="entry name" value="TRANSPOSASE"/>
    <property type="match status" value="1"/>
</dbReference>
<comment type="similarity">
    <text evidence="1">Belongs to the transposase 8 family.</text>
</comment>
<dbReference type="Proteomes" id="UP000001702">
    <property type="component" value="Chromosome"/>
</dbReference>
<gene>
    <name evidence="3" type="primary">lcrS</name>
    <name evidence="3" type="ordered locus">PANA_0277</name>
</gene>
<dbReference type="GO" id="GO:0004803">
    <property type="term" value="F:transposase activity"/>
    <property type="evidence" value="ECO:0007669"/>
    <property type="project" value="InterPro"/>
</dbReference>
<keyword evidence="4" id="KW-1185">Reference proteome</keyword>
<dbReference type="SUPFAM" id="SSF46689">
    <property type="entry name" value="Homeodomain-like"/>
    <property type="match status" value="1"/>
</dbReference>
<evidence type="ECO:0000256" key="1">
    <source>
        <dbReference type="ARBA" id="ARBA00009964"/>
    </source>
</evidence>
<dbReference type="eggNOG" id="COG2963">
    <property type="taxonomic scope" value="Bacteria"/>
</dbReference>
<keyword evidence="2" id="KW-0175">Coiled coil</keyword>
<dbReference type="InterPro" id="IPR009057">
    <property type="entry name" value="Homeodomain-like_sf"/>
</dbReference>
<dbReference type="AlphaFoldDB" id="D4GHC9"/>
<evidence type="ECO:0000313" key="3">
    <source>
        <dbReference type="EMBL" id="ADD75444.1"/>
    </source>
</evidence>
<evidence type="ECO:0000256" key="2">
    <source>
        <dbReference type="SAM" id="Coils"/>
    </source>
</evidence>
<dbReference type="InterPro" id="IPR052546">
    <property type="entry name" value="Transposase_8_domain"/>
</dbReference>
<reference evidence="3 4" key="1">
    <citation type="journal article" date="2010" name="J. Bacteriol.">
        <title>Genome sequence of Pantoea ananatis LMG20103, the causative agent of Eucalyptus blight and dieback.</title>
        <authorList>
            <person name="De Maayer P."/>
            <person name="Chan W.Y."/>
            <person name="Venter S.N."/>
            <person name="Toth I.K."/>
            <person name="Birch P.R."/>
            <person name="Joubert F."/>
            <person name="Coutinho T.A."/>
        </authorList>
    </citation>
    <scope>NUCLEOTIDE SEQUENCE [LARGE SCALE GENOMIC DNA]</scope>
    <source>
        <strain evidence="3 4">LMG 20103</strain>
    </source>
</reference>
<sequence>MIRKVRAFMRKSRYSEDQITNAIKASESGVKVKEICEELGISEATFYSWKKKFSGLSSEEGRKIKELEEKVQFLTRELQALNADKEMLQSVLKNFFTTNEKRQAVNFLQSTFDVGTRRSCRLLDISRSVYHYPAGSDNR</sequence>
<feature type="coiled-coil region" evidence="2">
    <location>
        <begin position="57"/>
        <end position="91"/>
    </location>
</feature>
<proteinExistence type="inferred from homology"/>
<dbReference type="GO" id="GO:0006313">
    <property type="term" value="P:DNA transposition"/>
    <property type="evidence" value="ECO:0007669"/>
    <property type="project" value="InterPro"/>
</dbReference>
<dbReference type="Pfam" id="PF01527">
    <property type="entry name" value="HTH_Tnp_1"/>
    <property type="match status" value="1"/>
</dbReference>
<dbReference type="PANTHER" id="PTHR33609">
    <property type="entry name" value="LOW CALCIUM RESPONSE LOCUS PROTEIN S"/>
    <property type="match status" value="1"/>
</dbReference>
<evidence type="ECO:0000313" key="4">
    <source>
        <dbReference type="Proteomes" id="UP000001702"/>
    </source>
</evidence>
<name>D4GHC9_PANAM</name>
<dbReference type="InterPro" id="IPR002514">
    <property type="entry name" value="Transposase_8"/>
</dbReference>
<organism evidence="3 4">
    <name type="scientific">Pantoea ananatis (strain LMG 20103)</name>
    <dbReference type="NCBI Taxonomy" id="706191"/>
    <lineage>
        <taxon>Bacteria</taxon>
        <taxon>Pseudomonadati</taxon>
        <taxon>Pseudomonadota</taxon>
        <taxon>Gammaproteobacteria</taxon>
        <taxon>Enterobacterales</taxon>
        <taxon>Erwiniaceae</taxon>
        <taxon>Pantoea</taxon>
    </lineage>
</organism>
<dbReference type="EMBL" id="CP001875">
    <property type="protein sequence ID" value="ADD75444.1"/>
    <property type="molecule type" value="Genomic_DNA"/>
</dbReference>
<dbReference type="STRING" id="706191.PANA_0277"/>